<keyword evidence="2" id="KW-0812">Transmembrane</keyword>
<reference evidence="4 5" key="1">
    <citation type="journal article" date="2019" name="Nat. Ecol. Evol.">
        <title>Megaphylogeny resolves global patterns of mushroom evolution.</title>
        <authorList>
            <person name="Varga T."/>
            <person name="Krizsan K."/>
            <person name="Foldi C."/>
            <person name="Dima B."/>
            <person name="Sanchez-Garcia M."/>
            <person name="Sanchez-Ramirez S."/>
            <person name="Szollosi G.J."/>
            <person name="Szarkandi J.G."/>
            <person name="Papp V."/>
            <person name="Albert L."/>
            <person name="Andreopoulos W."/>
            <person name="Angelini C."/>
            <person name="Antonin V."/>
            <person name="Barry K.W."/>
            <person name="Bougher N.L."/>
            <person name="Buchanan P."/>
            <person name="Buyck B."/>
            <person name="Bense V."/>
            <person name="Catcheside P."/>
            <person name="Chovatia M."/>
            <person name="Cooper J."/>
            <person name="Damon W."/>
            <person name="Desjardin D."/>
            <person name="Finy P."/>
            <person name="Geml J."/>
            <person name="Haridas S."/>
            <person name="Hughes K."/>
            <person name="Justo A."/>
            <person name="Karasinski D."/>
            <person name="Kautmanova I."/>
            <person name="Kiss B."/>
            <person name="Kocsube S."/>
            <person name="Kotiranta H."/>
            <person name="LaButti K.M."/>
            <person name="Lechner B.E."/>
            <person name="Liimatainen K."/>
            <person name="Lipzen A."/>
            <person name="Lukacs Z."/>
            <person name="Mihaltcheva S."/>
            <person name="Morgado L.N."/>
            <person name="Niskanen T."/>
            <person name="Noordeloos M.E."/>
            <person name="Ohm R.A."/>
            <person name="Ortiz-Santana B."/>
            <person name="Ovrebo C."/>
            <person name="Racz N."/>
            <person name="Riley R."/>
            <person name="Savchenko A."/>
            <person name="Shiryaev A."/>
            <person name="Soop K."/>
            <person name="Spirin V."/>
            <person name="Szebenyi C."/>
            <person name="Tomsovsky M."/>
            <person name="Tulloss R.E."/>
            <person name="Uehling J."/>
            <person name="Grigoriev I.V."/>
            <person name="Vagvolgyi C."/>
            <person name="Papp T."/>
            <person name="Martin F.M."/>
            <person name="Miettinen O."/>
            <person name="Hibbett D.S."/>
            <person name="Nagy L.G."/>
        </authorList>
    </citation>
    <scope>NUCLEOTIDE SEQUENCE [LARGE SCALE GENOMIC DNA]</scope>
    <source>
        <strain evidence="4 5">CBS 121175</strain>
    </source>
</reference>
<dbReference type="STRING" id="230819.A0A5C3KPP5"/>
<name>A0A5C3KPP5_COPMA</name>
<keyword evidence="5" id="KW-1185">Reference proteome</keyword>
<dbReference type="EMBL" id="ML210244">
    <property type="protein sequence ID" value="TFK22296.1"/>
    <property type="molecule type" value="Genomic_DNA"/>
</dbReference>
<feature type="region of interest" description="Disordered" evidence="1">
    <location>
        <begin position="291"/>
        <end position="324"/>
    </location>
</feature>
<dbReference type="Pfam" id="PF20152">
    <property type="entry name" value="DUF6534"/>
    <property type="match status" value="1"/>
</dbReference>
<organism evidence="4 5">
    <name type="scientific">Coprinopsis marcescibilis</name>
    <name type="common">Agaric fungus</name>
    <name type="synonym">Psathyrella marcescibilis</name>
    <dbReference type="NCBI Taxonomy" id="230819"/>
    <lineage>
        <taxon>Eukaryota</taxon>
        <taxon>Fungi</taxon>
        <taxon>Dikarya</taxon>
        <taxon>Basidiomycota</taxon>
        <taxon>Agaricomycotina</taxon>
        <taxon>Agaricomycetes</taxon>
        <taxon>Agaricomycetidae</taxon>
        <taxon>Agaricales</taxon>
        <taxon>Agaricineae</taxon>
        <taxon>Psathyrellaceae</taxon>
        <taxon>Coprinopsis</taxon>
    </lineage>
</organism>
<keyword evidence="2" id="KW-0472">Membrane</keyword>
<feature type="compositionally biased region" description="Polar residues" evidence="1">
    <location>
        <begin position="315"/>
        <end position="324"/>
    </location>
</feature>
<feature type="transmembrane region" description="Helical" evidence="2">
    <location>
        <begin position="45"/>
        <end position="66"/>
    </location>
</feature>
<evidence type="ECO:0000313" key="5">
    <source>
        <dbReference type="Proteomes" id="UP000307440"/>
    </source>
</evidence>
<evidence type="ECO:0000313" key="4">
    <source>
        <dbReference type="EMBL" id="TFK22296.1"/>
    </source>
</evidence>
<feature type="transmembrane region" description="Helical" evidence="2">
    <location>
        <begin position="86"/>
        <end position="104"/>
    </location>
</feature>
<sequence>MVDIAKTFGALLIGGIVATLFCGVTQVQVVIYLKLYPKDMILVKVLVFAVWALDALHTVFISHSLWNYFISNFGLAETIDAVPTSLALTIAVTAILTFLVHWFFIYRVFILSRKNYFIAAPLGLIACARLCFACLTTSKLIQLRSLELFVQQFTWSFTTGLSLSAILDILITALMCFLLRSRQKEYSHMNKLLDTLIIYAFENGVLCTLAATLTLITWVTMPSNLIFMAAHFVIIKFYANSLLATINARKNLKPTNRGQFSTVSRLTGDEIQIARTPGHAIIFSESFRNQNSTRPTVNKSYTGSADGVDDDTEVKSPSIQTNDQGNLRINVNTTTVSIADPEAAITPATERLNRPRASRP</sequence>
<evidence type="ECO:0000256" key="2">
    <source>
        <dbReference type="SAM" id="Phobius"/>
    </source>
</evidence>
<dbReference type="Proteomes" id="UP000307440">
    <property type="component" value="Unassembled WGS sequence"/>
</dbReference>
<feature type="domain" description="DUF6534" evidence="3">
    <location>
        <begin position="164"/>
        <end position="250"/>
    </location>
</feature>
<dbReference type="PANTHER" id="PTHR40465">
    <property type="entry name" value="CHROMOSOME 1, WHOLE GENOME SHOTGUN SEQUENCE"/>
    <property type="match status" value="1"/>
</dbReference>
<feature type="transmembrane region" description="Helical" evidence="2">
    <location>
        <begin position="116"/>
        <end position="141"/>
    </location>
</feature>
<proteinExistence type="predicted"/>
<feature type="transmembrane region" description="Helical" evidence="2">
    <location>
        <begin position="192"/>
        <end position="219"/>
    </location>
</feature>
<feature type="compositionally biased region" description="Polar residues" evidence="1">
    <location>
        <begin position="291"/>
        <end position="303"/>
    </location>
</feature>
<evidence type="ECO:0000256" key="1">
    <source>
        <dbReference type="SAM" id="MobiDB-lite"/>
    </source>
</evidence>
<gene>
    <name evidence="4" type="ORF">FA15DRAFT_671678</name>
</gene>
<dbReference type="PANTHER" id="PTHR40465:SF1">
    <property type="entry name" value="DUF6534 DOMAIN-CONTAINING PROTEIN"/>
    <property type="match status" value="1"/>
</dbReference>
<accession>A0A5C3KPP5</accession>
<dbReference type="AlphaFoldDB" id="A0A5C3KPP5"/>
<dbReference type="InterPro" id="IPR045339">
    <property type="entry name" value="DUF6534"/>
</dbReference>
<dbReference type="OrthoDB" id="3206554at2759"/>
<evidence type="ECO:0000259" key="3">
    <source>
        <dbReference type="Pfam" id="PF20152"/>
    </source>
</evidence>
<feature type="transmembrane region" description="Helical" evidence="2">
    <location>
        <begin position="12"/>
        <end position="33"/>
    </location>
</feature>
<feature type="transmembrane region" description="Helical" evidence="2">
    <location>
        <begin position="225"/>
        <end position="246"/>
    </location>
</feature>
<protein>
    <recommendedName>
        <fullName evidence="3">DUF6534 domain-containing protein</fullName>
    </recommendedName>
</protein>
<keyword evidence="2" id="KW-1133">Transmembrane helix</keyword>
<feature type="transmembrane region" description="Helical" evidence="2">
    <location>
        <begin position="161"/>
        <end position="180"/>
    </location>
</feature>